<accession>A0AAD4CJX6</accession>
<feature type="repeat" description="ANK" evidence="3">
    <location>
        <begin position="444"/>
        <end position="476"/>
    </location>
</feature>
<protein>
    <submittedName>
        <fullName evidence="4">Uncharacterized protein</fullName>
    </submittedName>
</protein>
<dbReference type="InterPro" id="IPR036770">
    <property type="entry name" value="Ankyrin_rpt-contain_sf"/>
</dbReference>
<dbReference type="AlphaFoldDB" id="A0AAD4CJX6"/>
<dbReference type="Pfam" id="PF12796">
    <property type="entry name" value="Ank_2"/>
    <property type="match status" value="4"/>
</dbReference>
<dbReference type="Proteomes" id="UP001194746">
    <property type="component" value="Unassembled WGS sequence"/>
</dbReference>
<reference evidence="4" key="2">
    <citation type="submission" date="2020-02" db="EMBL/GenBank/DDBJ databases">
        <authorList>
            <person name="Gilchrist C.L.M."/>
            <person name="Chooi Y.-H."/>
        </authorList>
    </citation>
    <scope>NUCLEOTIDE SEQUENCE</scope>
    <source>
        <strain evidence="4">MST-FP2251</strain>
    </source>
</reference>
<feature type="repeat" description="ANK" evidence="3">
    <location>
        <begin position="217"/>
        <end position="241"/>
    </location>
</feature>
<comment type="caution">
    <text evidence="4">The sequence shown here is derived from an EMBL/GenBank/DDBJ whole genome shotgun (WGS) entry which is preliminary data.</text>
</comment>
<evidence type="ECO:0000256" key="3">
    <source>
        <dbReference type="PROSITE-ProRule" id="PRU00023"/>
    </source>
</evidence>
<dbReference type="Gene3D" id="1.25.40.20">
    <property type="entry name" value="Ankyrin repeat-containing domain"/>
    <property type="match status" value="2"/>
</dbReference>
<feature type="repeat" description="ANK" evidence="3">
    <location>
        <begin position="285"/>
        <end position="309"/>
    </location>
</feature>
<keyword evidence="1" id="KW-0677">Repeat</keyword>
<evidence type="ECO:0000256" key="2">
    <source>
        <dbReference type="ARBA" id="ARBA00023043"/>
    </source>
</evidence>
<gene>
    <name evidence="4" type="ORF">FE257_009441</name>
</gene>
<dbReference type="SUPFAM" id="SSF48403">
    <property type="entry name" value="Ankyrin repeat"/>
    <property type="match status" value="3"/>
</dbReference>
<reference evidence="4" key="1">
    <citation type="journal article" date="2019" name="Beilstein J. Org. Chem.">
        <title>Nanangenines: drimane sesquiterpenoids as the dominant metabolite cohort of a novel Australian fungus, Aspergillus nanangensis.</title>
        <authorList>
            <person name="Lacey H.J."/>
            <person name="Gilchrist C.L.M."/>
            <person name="Crombie A."/>
            <person name="Kalaitzis J.A."/>
            <person name="Vuong D."/>
            <person name="Rutledge P.J."/>
            <person name="Turner P."/>
            <person name="Pitt J.I."/>
            <person name="Lacey E."/>
            <person name="Chooi Y.H."/>
            <person name="Piggott A.M."/>
        </authorList>
    </citation>
    <scope>NUCLEOTIDE SEQUENCE</scope>
    <source>
        <strain evidence="4">MST-FP2251</strain>
    </source>
</reference>
<evidence type="ECO:0000313" key="4">
    <source>
        <dbReference type="EMBL" id="KAF9887919.1"/>
    </source>
</evidence>
<organism evidence="4 5">
    <name type="scientific">Aspergillus nanangensis</name>
    <dbReference type="NCBI Taxonomy" id="2582783"/>
    <lineage>
        <taxon>Eukaryota</taxon>
        <taxon>Fungi</taxon>
        <taxon>Dikarya</taxon>
        <taxon>Ascomycota</taxon>
        <taxon>Pezizomycotina</taxon>
        <taxon>Eurotiomycetes</taxon>
        <taxon>Eurotiomycetidae</taxon>
        <taxon>Eurotiales</taxon>
        <taxon>Aspergillaceae</taxon>
        <taxon>Aspergillus</taxon>
        <taxon>Aspergillus subgen. Circumdati</taxon>
    </lineage>
</organism>
<feature type="repeat" description="ANK" evidence="3">
    <location>
        <begin position="183"/>
        <end position="207"/>
    </location>
</feature>
<keyword evidence="2 3" id="KW-0040">ANK repeat</keyword>
<dbReference type="PANTHER" id="PTHR24198">
    <property type="entry name" value="ANKYRIN REPEAT AND PROTEIN KINASE DOMAIN-CONTAINING PROTEIN"/>
    <property type="match status" value="1"/>
</dbReference>
<dbReference type="Pfam" id="PF13637">
    <property type="entry name" value="Ank_4"/>
    <property type="match status" value="1"/>
</dbReference>
<dbReference type="PROSITE" id="PS50297">
    <property type="entry name" value="ANK_REP_REGION"/>
    <property type="match status" value="4"/>
</dbReference>
<keyword evidence="5" id="KW-1185">Reference proteome</keyword>
<dbReference type="InterPro" id="IPR002110">
    <property type="entry name" value="Ankyrin_rpt"/>
</dbReference>
<sequence length="715" mass="79644">MQRNTDHLDLSYGPLDIKRVISYCAGVVILSPSTGKIGFVHFTAHQYFENRHEHPWVDCSMKELSLACLKYLLFNPFGGHPSHTSFLNYAVHFWAEHTRPVQTDEEVRKMAKLFLQNQSLTKAADQMFPADHHSYVSYSVLVDTVDIPEATGLHLVARFGLRTQVEDLLQPLSLEDIDSRDPYGQTPLILAVRYGHYDIVNIFLRSGNVNPNLTDDDGWSPLIIALQAGYSDIARTLLSTGEADPCLVGLDGWFPIMYAARGNHKEVTTFLLSKGTVNPNFAGPDGETAFTLAVTMGFVDIVRLLLESGKVHTNPASNPRHSNAFMTALENGHNEVVRLLLLRYGYANTIEQGRWPYSESLANRLGLLEYGDNPGGDQVLWLAVEKGLVDVVLISLRNEKVNPNLKRFPDHMSMLMIAVGKRDKEVVEALVCVGSANINAVTPNEVTALYVAVVNEDTEITQVLLEAGAGSNTLPCDLSKTPFSTRLQEAVSSRQNTTIRELLAMPGVNPNIQGRLRHQTALMVAIQENNMEMVRAALDNKLIDVYVRDIEGTTALMIAIIENNMEMVHAILDNKMVDVNIRSQGGNTALVQAIWKNDIEMVHAILANKMIDVNMQCSLGNTALMWAIWENDMKMIQAILDAKMVDVNVQNDRGKTALIMAIPKLELVRLLVEHYGADTAKKYREGLTALDQARRVGWTDDEVVRLLSPKRIRTI</sequence>
<dbReference type="PANTHER" id="PTHR24198:SF165">
    <property type="entry name" value="ANKYRIN REPEAT-CONTAINING PROTEIN-RELATED"/>
    <property type="match status" value="1"/>
</dbReference>
<dbReference type="EMBL" id="VCAU01000054">
    <property type="protein sequence ID" value="KAF9887919.1"/>
    <property type="molecule type" value="Genomic_DNA"/>
</dbReference>
<dbReference type="SMART" id="SM00248">
    <property type="entry name" value="ANK"/>
    <property type="match status" value="14"/>
</dbReference>
<evidence type="ECO:0000256" key="1">
    <source>
        <dbReference type="ARBA" id="ARBA00022737"/>
    </source>
</evidence>
<name>A0AAD4CJX6_ASPNN</name>
<dbReference type="PROSITE" id="PS50088">
    <property type="entry name" value="ANK_REPEAT"/>
    <property type="match status" value="4"/>
</dbReference>
<evidence type="ECO:0000313" key="5">
    <source>
        <dbReference type="Proteomes" id="UP001194746"/>
    </source>
</evidence>
<proteinExistence type="predicted"/>